<gene>
    <name evidence="2" type="ORF">EXIGLDRAFT_701035</name>
</gene>
<reference evidence="2 3" key="1">
    <citation type="journal article" date="2016" name="Mol. Biol. Evol.">
        <title>Comparative Genomics of Early-Diverging Mushroom-Forming Fungi Provides Insights into the Origins of Lignocellulose Decay Capabilities.</title>
        <authorList>
            <person name="Nagy L.G."/>
            <person name="Riley R."/>
            <person name="Tritt A."/>
            <person name="Adam C."/>
            <person name="Daum C."/>
            <person name="Floudas D."/>
            <person name="Sun H."/>
            <person name="Yadav J.S."/>
            <person name="Pangilinan J."/>
            <person name="Larsson K.H."/>
            <person name="Matsuura K."/>
            <person name="Barry K."/>
            <person name="Labutti K."/>
            <person name="Kuo R."/>
            <person name="Ohm R.A."/>
            <person name="Bhattacharya S.S."/>
            <person name="Shirouzu T."/>
            <person name="Yoshinaga Y."/>
            <person name="Martin F.M."/>
            <person name="Grigoriev I.V."/>
            <person name="Hibbett D.S."/>
        </authorList>
    </citation>
    <scope>NUCLEOTIDE SEQUENCE [LARGE SCALE GENOMIC DNA]</scope>
    <source>
        <strain evidence="2 3">HHB12029</strain>
    </source>
</reference>
<dbReference type="OrthoDB" id="3046212at2759"/>
<feature type="compositionally biased region" description="Basic and acidic residues" evidence="1">
    <location>
        <begin position="1014"/>
        <end position="1044"/>
    </location>
</feature>
<evidence type="ECO:0000313" key="2">
    <source>
        <dbReference type="EMBL" id="KZV83851.1"/>
    </source>
</evidence>
<feature type="region of interest" description="Disordered" evidence="1">
    <location>
        <begin position="2318"/>
        <end position="2343"/>
    </location>
</feature>
<keyword evidence="3" id="KW-1185">Reference proteome</keyword>
<dbReference type="EMBL" id="KV426252">
    <property type="protein sequence ID" value="KZV83851.1"/>
    <property type="molecule type" value="Genomic_DNA"/>
</dbReference>
<accession>A0A165D5X9</accession>
<feature type="region of interest" description="Disordered" evidence="1">
    <location>
        <begin position="119"/>
        <end position="191"/>
    </location>
</feature>
<dbReference type="InParanoid" id="A0A165D5X9"/>
<feature type="compositionally biased region" description="Polar residues" evidence="1">
    <location>
        <begin position="1704"/>
        <end position="1713"/>
    </location>
</feature>
<feature type="region of interest" description="Disordered" evidence="1">
    <location>
        <begin position="1301"/>
        <end position="1353"/>
    </location>
</feature>
<feature type="compositionally biased region" description="Basic and acidic residues" evidence="1">
    <location>
        <begin position="2356"/>
        <end position="2365"/>
    </location>
</feature>
<feature type="region of interest" description="Disordered" evidence="1">
    <location>
        <begin position="2356"/>
        <end position="2424"/>
    </location>
</feature>
<feature type="region of interest" description="Disordered" evidence="1">
    <location>
        <begin position="1619"/>
        <end position="1656"/>
    </location>
</feature>
<feature type="compositionally biased region" description="Basic residues" evidence="1">
    <location>
        <begin position="2366"/>
        <end position="2388"/>
    </location>
</feature>
<feature type="region of interest" description="Disordered" evidence="1">
    <location>
        <begin position="915"/>
        <end position="1094"/>
    </location>
</feature>
<feature type="region of interest" description="Disordered" evidence="1">
    <location>
        <begin position="1"/>
        <end position="101"/>
    </location>
</feature>
<feature type="compositionally biased region" description="Basic residues" evidence="1">
    <location>
        <begin position="2397"/>
        <end position="2406"/>
    </location>
</feature>
<organism evidence="2 3">
    <name type="scientific">Exidia glandulosa HHB12029</name>
    <dbReference type="NCBI Taxonomy" id="1314781"/>
    <lineage>
        <taxon>Eukaryota</taxon>
        <taxon>Fungi</taxon>
        <taxon>Dikarya</taxon>
        <taxon>Basidiomycota</taxon>
        <taxon>Agaricomycotina</taxon>
        <taxon>Agaricomycetes</taxon>
        <taxon>Auriculariales</taxon>
        <taxon>Exidiaceae</taxon>
        <taxon>Exidia</taxon>
    </lineage>
</organism>
<feature type="compositionally biased region" description="Basic and acidic residues" evidence="1">
    <location>
        <begin position="973"/>
        <end position="984"/>
    </location>
</feature>
<feature type="compositionally biased region" description="Gly residues" evidence="1">
    <location>
        <begin position="42"/>
        <end position="51"/>
    </location>
</feature>
<evidence type="ECO:0000313" key="3">
    <source>
        <dbReference type="Proteomes" id="UP000077266"/>
    </source>
</evidence>
<feature type="compositionally biased region" description="Basic and acidic residues" evidence="1">
    <location>
        <begin position="929"/>
        <end position="942"/>
    </location>
</feature>
<feature type="compositionally biased region" description="Acidic residues" evidence="1">
    <location>
        <begin position="1065"/>
        <end position="1080"/>
    </location>
</feature>
<proteinExistence type="predicted"/>
<evidence type="ECO:0000256" key="1">
    <source>
        <dbReference type="SAM" id="MobiDB-lite"/>
    </source>
</evidence>
<feature type="compositionally biased region" description="Basic and acidic residues" evidence="1">
    <location>
        <begin position="950"/>
        <end position="963"/>
    </location>
</feature>
<feature type="region of interest" description="Disordered" evidence="1">
    <location>
        <begin position="1677"/>
        <end position="1713"/>
    </location>
</feature>
<dbReference type="Proteomes" id="UP000077266">
    <property type="component" value="Unassembled WGS sequence"/>
</dbReference>
<feature type="region of interest" description="Disordered" evidence="1">
    <location>
        <begin position="1457"/>
        <end position="1484"/>
    </location>
</feature>
<feature type="compositionally biased region" description="Low complexity" evidence="1">
    <location>
        <begin position="1626"/>
        <end position="1638"/>
    </location>
</feature>
<feature type="compositionally biased region" description="Low complexity" evidence="1">
    <location>
        <begin position="1083"/>
        <end position="1094"/>
    </location>
</feature>
<sequence>MFRRMRSAGVPTGDGVEESVTGADTEGRGPVLRGGEEREGEGGVGTGGGMPGSDRATKSPETYELDAVNAASNSRDAGFLPDSTPENARASKSRQDRGRTFTGSVRRFLANTAALAASTFAASTSRRPWAKGTRIRTASEPPASPRESVDWDTASSDIVQDAGMGNGIEDRNVDASSVRRGNPIPGRRMNNGLATRECASCKRNGARSADINGIDAPMTQVPSGCEGFHLMGVAETWEPIVPSQEETEYDMQDIRAWTKKDMDALFKRIPVDITSTRDDGLFLPRMDESLGTYRTKEYRAGICQRYQWTDEARSLNAVQALCSATHPELRPKATASGFPEVLRVPGQLQLTPGVPLVVSSPDKEHLKFRQTVAVAHTQSSLEATPGTPRRTGEILKNIARNAMGNSDASDDRDRLPFYELPGLRKNMRDSGAHASEVEGSYSLAWTTGEGQGAGNVQPAVQTDDPYVRERQRMLLWDIGQLVPIALKASLSKIEYSLLEFRGLHGNVIGFGHETNVFATSLQMNISLLRAEAERGASLIASLGKHTGCNHIDPNDCICGYTVFTLLISAPAGFDMGGFCFAECGAYVHSAEKLEGVRSAFGDVYAVVLVFKGRNLHGGLAPRAFWDQAASAEGSKVLGVRVGFVAYPNRPAVDRTGTFAVGPPNGFATSVHLEERRTHERNILQAGLWIFGTQTHMSEWFAREYTYSSYNMHATANGIMPFWLGVPFGVREALGRILYVDDDGNPSRVSTAGILDPELDHDAFVRSCRLFAWLRQCATYFNLGITKPSVLSTRIEKATPNLVVPKLVYSGMRVPSTRRVLQVAKSHSMAQELAVAVEFEDGAGELVWIKHSQWDDGGNKSECMKAYIAETWEGKYSEMAELEMGEDVDEEAGPLADTIMEEEVGTINPEMERVGEGHGEVVGSPPAEEIAERGDGAEKGENTRDEEEREGDAGNREESSDGRLRPRLARKAKKSTELPEVDTVKGRKRKRGKVTEDLVPEDEIQSGCGSRKRKRVEEAAEKGEEGRDGKRRREEQDEVVGREASGDATLNGEGVGEEAPGSVPDVEGEVCEDENVGEERDEAATGASPAPGSASVSVSTAAATANARSFIAETLGRVDWDGELDKMVSGRAFAGNGPAFKISLRKAISRVQDYERAGGVAMHMGTTASPKSSMISLHVAIDAAKELSSMYTLLHWGNMITGASSLAIAHGFVRVMRWCLVDGPRFAHFVFRPVLSGKQPVRLKVEWVDKIVEEVYRVVLLGGYAQTPKGGERQTRERWARHEIDLPTMLEDEIAERVLRPPRLPQHDNAATVEVEEEGAEEDEFWDESSEEVEEDDIDDEDYVQSSDESSDCDELVSSHVEKEGELVDDEDAGGKRVRIAFSTSVPKVRVDGNPSATAPLVEKTVKVKPQNLFVEFATYTNTLDRRYRVLCSALVETLYEVLLAPGMRRVQMQLDLAEPAEPQKKPAGKSKKEAGGESSGSPLQRQMAGVIAKGWMLEALREAAGTESVWAIDVLRLIWKAPHTRHAKWRHSIFRMIQPLRNAFRDAAQSGAVAKIPPDLAAVTASIAQWFSDHPSVTAMLGQYDQHFRFHLSELEAGALEKADGTSQMPDLFRKEQRTVAASKMGTGTRPRTTAPRASKPRVGASPRDLTSLPSQSAWELPSMMLDLAWRREQRETKSQRADVLEASSGGAETLFTGGDPHDQTATTHRTSDQMNPVLVYQETHKLLERSIDAENIRDPKYLKNLVLAVATGQNTKTRKFLELWMEKLPGTAAEMRQLYDDRIRKNEEERAKFPPRRNGEPHSDMWLARHSDYWPVEDISVYGSASRGFSFDKGAAIERVFGDTLEKWLANFLERNPHPGDTVSWADMGVEISSWKMAPFIGPSGLGKLHLQHHLARRGLCKRATVWELGQWINRNRNRGACKGLSLLGFGPLRDENAVIHALQMVHDHMKLTLPEDVKASIDFGPALVENFLCKVQKTRHALQTSKGGKGTWQKMVEGPKNSATLRSSPSFGVFLLGRIERARGYATGAEPSTRSCSTRSRRWRIAAGQSYIDKCILDALACKKSELADDEVFDLQGELNTLKRRHDFALVGRSINTACGIARENQQSIYRRIRAPYLTGPAPIPPRNRRTSKNDLCLVLDEIFELEDKQPEVQVQQNGWEAPQLIEIVIDNNDDVEDEGDDRVENVVDTMDHDGGVTVEYADFDYEQVADDGFPARLERIPFHKYRTPQKVRALFQTLGVPAMRLGTKLWRSMQNRQEDGRSLANIATECGHFFIKSNLQTAFQTLGPQCPMCRHQLRFCPFPAHYFERPTRQASAMETFEERPTPAIPATAGQPHLADVQAPDGDQIQQLAETREERETRQRAKKNKRRGGKKKQEKMERKAKREAREAAGKPKNRRGKKRKGEGAAREQGEPSGSGNAV</sequence>
<protein>
    <submittedName>
        <fullName evidence="2">Uncharacterized protein</fullName>
    </submittedName>
</protein>
<feature type="compositionally biased region" description="Acidic residues" evidence="1">
    <location>
        <begin position="1313"/>
        <end position="1353"/>
    </location>
</feature>
<name>A0A165D5X9_EXIGL</name>